<gene>
    <name evidence="4" type="ORF">KUTeg_024692</name>
</gene>
<keyword evidence="2" id="KW-0446">Lipid-binding</keyword>
<feature type="domain" description="Lipocalin/cytosolic fatty-acid binding" evidence="3">
    <location>
        <begin position="12"/>
        <end position="158"/>
    </location>
</feature>
<evidence type="ECO:0000256" key="2">
    <source>
        <dbReference type="ARBA" id="ARBA00023121"/>
    </source>
</evidence>
<dbReference type="PANTHER" id="PTHR10612:SF62">
    <property type="entry name" value="LIPOCALIN_CYTOSOLIC FATTY-ACID BINDING DOMAIN-CONTAINING PROTEIN"/>
    <property type="match status" value="1"/>
</dbReference>
<evidence type="ECO:0000313" key="4">
    <source>
        <dbReference type="EMBL" id="KAJ8298161.1"/>
    </source>
</evidence>
<comment type="similarity">
    <text evidence="1">Belongs to the calycin superfamily. Lipocalin family.</text>
</comment>
<organism evidence="4 5">
    <name type="scientific">Tegillarca granosa</name>
    <name type="common">Malaysian cockle</name>
    <name type="synonym">Anadara granosa</name>
    <dbReference type="NCBI Taxonomy" id="220873"/>
    <lineage>
        <taxon>Eukaryota</taxon>
        <taxon>Metazoa</taxon>
        <taxon>Spiralia</taxon>
        <taxon>Lophotrochozoa</taxon>
        <taxon>Mollusca</taxon>
        <taxon>Bivalvia</taxon>
        <taxon>Autobranchia</taxon>
        <taxon>Pteriomorphia</taxon>
        <taxon>Arcoida</taxon>
        <taxon>Arcoidea</taxon>
        <taxon>Arcidae</taxon>
        <taxon>Tegillarca</taxon>
    </lineage>
</organism>
<dbReference type="Proteomes" id="UP001217089">
    <property type="component" value="Unassembled WGS sequence"/>
</dbReference>
<evidence type="ECO:0000313" key="5">
    <source>
        <dbReference type="Proteomes" id="UP001217089"/>
    </source>
</evidence>
<keyword evidence="5" id="KW-1185">Reference proteome</keyword>
<feature type="non-terminal residue" evidence="4">
    <location>
        <position position="165"/>
    </location>
</feature>
<proteinExistence type="inferred from homology"/>
<dbReference type="PANTHER" id="PTHR10612">
    <property type="entry name" value="APOLIPOPROTEIN D"/>
    <property type="match status" value="1"/>
</dbReference>
<dbReference type="PIRSF" id="PIRSF036893">
    <property type="entry name" value="Lipocalin_ApoD"/>
    <property type="match status" value="1"/>
</dbReference>
<dbReference type="Pfam" id="PF08212">
    <property type="entry name" value="Lipocalin_2"/>
    <property type="match status" value="1"/>
</dbReference>
<dbReference type="InterPro" id="IPR012674">
    <property type="entry name" value="Calycin"/>
</dbReference>
<evidence type="ECO:0000259" key="3">
    <source>
        <dbReference type="Pfam" id="PF08212"/>
    </source>
</evidence>
<reference evidence="4 5" key="1">
    <citation type="submission" date="2022-12" db="EMBL/GenBank/DDBJ databases">
        <title>Chromosome-level genome of Tegillarca granosa.</title>
        <authorList>
            <person name="Kim J."/>
        </authorList>
    </citation>
    <scope>NUCLEOTIDE SEQUENCE [LARGE SCALE GENOMIC DNA]</scope>
    <source>
        <strain evidence="4">Teg-2019</strain>
        <tissue evidence="4">Adductor muscle</tissue>
    </source>
</reference>
<evidence type="ECO:0000256" key="1">
    <source>
        <dbReference type="ARBA" id="ARBA00006889"/>
    </source>
</evidence>
<accession>A0ABQ9DY28</accession>
<dbReference type="Gene3D" id="2.40.128.20">
    <property type="match status" value="1"/>
</dbReference>
<dbReference type="EMBL" id="JARBDR010000923">
    <property type="protein sequence ID" value="KAJ8298161.1"/>
    <property type="molecule type" value="Genomic_DNA"/>
</dbReference>
<sequence>MKPPVASNFKNEKYHGLWYEIGKIQTAGGAYFEKDCVCTTIDVEPVKGATNGDATAMNSCRKLSPKGNFLNATGTLTSENPAGHWQEGFFPLAPKASYTIIYLDDNYAIEYDCSSFLFLTNYCIHLLSRTPTADNATVQRLLGEANRLKLNTQNLKYQQTLQEGC</sequence>
<dbReference type="InterPro" id="IPR022271">
    <property type="entry name" value="Lipocalin_ApoD"/>
</dbReference>
<comment type="caution">
    <text evidence="4">The sequence shown here is derived from an EMBL/GenBank/DDBJ whole genome shotgun (WGS) entry which is preliminary data.</text>
</comment>
<dbReference type="SUPFAM" id="SSF50814">
    <property type="entry name" value="Lipocalins"/>
    <property type="match status" value="1"/>
</dbReference>
<protein>
    <recommendedName>
        <fullName evidence="3">Lipocalin/cytosolic fatty-acid binding domain-containing protein</fullName>
    </recommendedName>
</protein>
<name>A0ABQ9DY28_TEGGR</name>
<dbReference type="InterPro" id="IPR000566">
    <property type="entry name" value="Lipocln_cytosolic_FA-bd_dom"/>
</dbReference>